<dbReference type="EMBL" id="PDNB01000104">
    <property type="protein sequence ID" value="PGH08077.1"/>
    <property type="molecule type" value="Genomic_DNA"/>
</dbReference>
<sequence length="268" mass="28144">MPIYTNKTALVIGGTHGIGLATTKLLLAQGATVLLTGRRPEPIAEAKAELASITNGSNATVIQFDVTTVPASLPDLQSSVRAHLGSGKSIDLLFINVGFALLEPVSTVTEETYDRIFNTNTRGPFFLAQKFVSIVKPGGSIVFTTSTSIATGLPGMSVYSASKAAIYSFVQTLAAELADSARKNGEEVVRVNAVSPGFVDTPTMGTAGVSKEEREAFIQIGVKMTPMGRIAGAEEVAKAVVFMGFEATFSTGEEILVDGGFRFLKEGE</sequence>
<dbReference type="Pfam" id="PF13561">
    <property type="entry name" value="adh_short_C2"/>
    <property type="match status" value="1"/>
</dbReference>
<evidence type="ECO:0000256" key="3">
    <source>
        <dbReference type="ARBA" id="ARBA00023002"/>
    </source>
</evidence>
<proteinExistence type="inferred from homology"/>
<feature type="domain" description="Ketoreductase" evidence="4">
    <location>
        <begin position="7"/>
        <end position="197"/>
    </location>
</feature>
<evidence type="ECO:0000256" key="2">
    <source>
        <dbReference type="ARBA" id="ARBA00022857"/>
    </source>
</evidence>
<evidence type="ECO:0000256" key="1">
    <source>
        <dbReference type="ARBA" id="ARBA00006484"/>
    </source>
</evidence>
<comment type="similarity">
    <text evidence="1">Belongs to the short-chain dehydrogenases/reductases (SDR) family.</text>
</comment>
<dbReference type="OrthoDB" id="4187069at2759"/>
<reference evidence="5 6" key="1">
    <citation type="submission" date="2017-10" db="EMBL/GenBank/DDBJ databases">
        <title>Comparative genomics in systemic dimorphic fungi from Ajellomycetaceae.</title>
        <authorList>
            <person name="Munoz J.F."/>
            <person name="Mcewen J.G."/>
            <person name="Clay O.K."/>
            <person name="Cuomo C.A."/>
        </authorList>
    </citation>
    <scope>NUCLEOTIDE SEQUENCE [LARGE SCALE GENOMIC DNA]</scope>
    <source>
        <strain evidence="5 6">UAMH5409</strain>
    </source>
</reference>
<dbReference type="PANTHER" id="PTHR43669:SF3">
    <property type="entry name" value="ALCOHOL DEHYDROGENASE, PUTATIVE (AFU_ORTHOLOGUE AFUA_3G03445)-RELATED"/>
    <property type="match status" value="1"/>
</dbReference>
<evidence type="ECO:0000313" key="6">
    <source>
        <dbReference type="Proteomes" id="UP000223968"/>
    </source>
</evidence>
<comment type="caution">
    <text evidence="5">The sequence shown here is derived from an EMBL/GenBank/DDBJ whole genome shotgun (WGS) entry which is preliminary data.</text>
</comment>
<dbReference type="SMART" id="SM00822">
    <property type="entry name" value="PKS_KR"/>
    <property type="match status" value="1"/>
</dbReference>
<dbReference type="AlphaFoldDB" id="A0A2B7XHF0"/>
<dbReference type="InterPro" id="IPR036291">
    <property type="entry name" value="NAD(P)-bd_dom_sf"/>
</dbReference>
<gene>
    <name evidence="5" type="ORF">AJ79_06077</name>
</gene>
<keyword evidence="6" id="KW-1185">Reference proteome</keyword>
<keyword evidence="3" id="KW-0560">Oxidoreductase</keyword>
<protein>
    <recommendedName>
        <fullName evidence="4">Ketoreductase domain-containing protein</fullName>
    </recommendedName>
</protein>
<evidence type="ECO:0000259" key="4">
    <source>
        <dbReference type="SMART" id="SM00822"/>
    </source>
</evidence>
<dbReference type="Gene3D" id="3.40.50.720">
    <property type="entry name" value="NAD(P)-binding Rossmann-like Domain"/>
    <property type="match status" value="1"/>
</dbReference>
<dbReference type="FunFam" id="3.40.50.720:FF:000084">
    <property type="entry name" value="Short-chain dehydrogenase reductase"/>
    <property type="match status" value="1"/>
</dbReference>
<name>A0A2B7XHF0_9EURO</name>
<keyword evidence="2" id="KW-0521">NADP</keyword>
<dbReference type="SUPFAM" id="SSF51735">
    <property type="entry name" value="NAD(P)-binding Rossmann-fold domains"/>
    <property type="match status" value="1"/>
</dbReference>
<dbReference type="InterPro" id="IPR057326">
    <property type="entry name" value="KR_dom"/>
</dbReference>
<dbReference type="STRING" id="1447875.A0A2B7XHF0"/>
<dbReference type="InterPro" id="IPR002347">
    <property type="entry name" value="SDR_fam"/>
</dbReference>
<dbReference type="PROSITE" id="PS00061">
    <property type="entry name" value="ADH_SHORT"/>
    <property type="match status" value="1"/>
</dbReference>
<dbReference type="InterPro" id="IPR020904">
    <property type="entry name" value="Sc_DH/Rdtase_CS"/>
</dbReference>
<dbReference type="Proteomes" id="UP000223968">
    <property type="component" value="Unassembled WGS sequence"/>
</dbReference>
<dbReference type="CDD" id="cd05233">
    <property type="entry name" value="SDR_c"/>
    <property type="match status" value="1"/>
</dbReference>
<accession>A0A2B7XHF0</accession>
<evidence type="ECO:0000313" key="5">
    <source>
        <dbReference type="EMBL" id="PGH08077.1"/>
    </source>
</evidence>
<dbReference type="PANTHER" id="PTHR43669">
    <property type="entry name" value="5-KETO-D-GLUCONATE 5-REDUCTASE"/>
    <property type="match status" value="1"/>
</dbReference>
<organism evidence="5 6">
    <name type="scientific">Helicocarpus griseus UAMH5409</name>
    <dbReference type="NCBI Taxonomy" id="1447875"/>
    <lineage>
        <taxon>Eukaryota</taxon>
        <taxon>Fungi</taxon>
        <taxon>Dikarya</taxon>
        <taxon>Ascomycota</taxon>
        <taxon>Pezizomycotina</taxon>
        <taxon>Eurotiomycetes</taxon>
        <taxon>Eurotiomycetidae</taxon>
        <taxon>Onygenales</taxon>
        <taxon>Ajellomycetaceae</taxon>
        <taxon>Helicocarpus</taxon>
    </lineage>
</organism>
<dbReference type="PRINTS" id="PR00080">
    <property type="entry name" value="SDRFAMILY"/>
</dbReference>
<dbReference type="PRINTS" id="PR00081">
    <property type="entry name" value="GDHRDH"/>
</dbReference>
<dbReference type="GO" id="GO:0016491">
    <property type="term" value="F:oxidoreductase activity"/>
    <property type="evidence" value="ECO:0007669"/>
    <property type="project" value="UniProtKB-KW"/>
</dbReference>